<reference evidence="1" key="2">
    <citation type="submission" date="2020-05" db="UniProtKB">
        <authorList>
            <consortium name="EnsemblMetazoa"/>
        </authorList>
    </citation>
    <scope>IDENTIFICATION</scope>
    <source>
        <strain evidence="1">CM1001059</strain>
    </source>
</reference>
<dbReference type="VEuPathDB" id="VectorBase:AMEC000757"/>
<protein>
    <submittedName>
        <fullName evidence="1">Uncharacterized protein</fullName>
    </submittedName>
</protein>
<dbReference type="Proteomes" id="UP000075902">
    <property type="component" value="Unassembled WGS sequence"/>
</dbReference>
<evidence type="ECO:0000313" key="2">
    <source>
        <dbReference type="Proteomes" id="UP000075902"/>
    </source>
</evidence>
<proteinExistence type="predicted"/>
<evidence type="ECO:0000313" key="1">
    <source>
        <dbReference type="EnsemblMetazoa" id="AMEC000757-PA"/>
    </source>
</evidence>
<keyword evidence="2" id="KW-1185">Reference proteome</keyword>
<name>A0A182TE92_9DIPT</name>
<sequence length="202" mass="22114">MASARAFGILNNQNQANGNHHFVGKNISSLKGSDSRSSSAFALKDLTNNKGQQRTVVHQDGKGKGNIGSQGKQLKASANSIMHKIGLTNEKAAPARKPSNSASAFDTFSPQYAEYGWGQTNCLRDDLLEQMIDFTGVSCAIKRNPLPPITPDPLDLPDLDDVSWNEDSFRSLNDQRFSSVKPLDLPADDFPLVDIQDLEFMF</sequence>
<dbReference type="EnsemblMetazoa" id="AMEC000757-RA">
    <property type="protein sequence ID" value="AMEC000757-PA"/>
    <property type="gene ID" value="AMEC000757"/>
</dbReference>
<reference evidence="2" key="1">
    <citation type="submission" date="2014-01" db="EMBL/GenBank/DDBJ databases">
        <title>The Genome Sequence of Anopheles melas CM1001059_A (V2).</title>
        <authorList>
            <consortium name="The Broad Institute Genomics Platform"/>
            <person name="Neafsey D.E."/>
            <person name="Besansky N."/>
            <person name="Howell P."/>
            <person name="Walton C."/>
            <person name="Young S.K."/>
            <person name="Zeng Q."/>
            <person name="Gargeya S."/>
            <person name="Fitzgerald M."/>
            <person name="Haas B."/>
            <person name="Abouelleil A."/>
            <person name="Allen A.W."/>
            <person name="Alvarado L."/>
            <person name="Arachchi H.M."/>
            <person name="Berlin A.M."/>
            <person name="Chapman S.B."/>
            <person name="Gainer-Dewar J."/>
            <person name="Goldberg J."/>
            <person name="Griggs A."/>
            <person name="Gujja S."/>
            <person name="Hansen M."/>
            <person name="Howarth C."/>
            <person name="Imamovic A."/>
            <person name="Ireland A."/>
            <person name="Larimer J."/>
            <person name="McCowan C."/>
            <person name="Murphy C."/>
            <person name="Pearson M."/>
            <person name="Poon T.W."/>
            <person name="Priest M."/>
            <person name="Roberts A."/>
            <person name="Saif S."/>
            <person name="Shea T."/>
            <person name="Sisk P."/>
            <person name="Sykes S."/>
            <person name="Wortman J."/>
            <person name="Nusbaum C."/>
            <person name="Birren B."/>
        </authorList>
    </citation>
    <scope>NUCLEOTIDE SEQUENCE [LARGE SCALE GENOMIC DNA]</scope>
    <source>
        <strain evidence="2">CM1001059</strain>
    </source>
</reference>
<dbReference type="AlphaFoldDB" id="A0A182TE92"/>
<organism evidence="1 2">
    <name type="scientific">Anopheles melas</name>
    <dbReference type="NCBI Taxonomy" id="34690"/>
    <lineage>
        <taxon>Eukaryota</taxon>
        <taxon>Metazoa</taxon>
        <taxon>Ecdysozoa</taxon>
        <taxon>Arthropoda</taxon>
        <taxon>Hexapoda</taxon>
        <taxon>Insecta</taxon>
        <taxon>Pterygota</taxon>
        <taxon>Neoptera</taxon>
        <taxon>Endopterygota</taxon>
        <taxon>Diptera</taxon>
        <taxon>Nematocera</taxon>
        <taxon>Culicoidea</taxon>
        <taxon>Culicidae</taxon>
        <taxon>Anophelinae</taxon>
        <taxon>Anopheles</taxon>
    </lineage>
</organism>
<accession>A0A182TE92</accession>